<dbReference type="InterPro" id="IPR009057">
    <property type="entry name" value="Homeodomain-like_sf"/>
</dbReference>
<dbReference type="Gene3D" id="1.10.10.60">
    <property type="entry name" value="Homeodomain-like"/>
    <property type="match status" value="1"/>
</dbReference>
<evidence type="ECO:0000313" key="8">
    <source>
        <dbReference type="Proteomes" id="UP001165584"/>
    </source>
</evidence>
<proteinExistence type="predicted"/>
<dbReference type="EMBL" id="JANLCM010000001">
    <property type="protein sequence ID" value="MCS5717124.1"/>
    <property type="molecule type" value="Genomic_DNA"/>
</dbReference>
<dbReference type="InterPro" id="IPR003012">
    <property type="entry name" value="Tet_transcr_reg_TetR"/>
</dbReference>
<dbReference type="PRINTS" id="PR00400">
    <property type="entry name" value="TETREPRESSOR"/>
</dbReference>
<reference evidence="7" key="1">
    <citation type="submission" date="2022-08" db="EMBL/GenBank/DDBJ databases">
        <authorList>
            <person name="Deng Y."/>
            <person name="Han X.-F."/>
            <person name="Zhang Y.-Q."/>
        </authorList>
    </citation>
    <scope>NUCLEOTIDE SEQUENCE</scope>
    <source>
        <strain evidence="7">CPCC 205763</strain>
    </source>
</reference>
<accession>A0ABT2GQA8</accession>
<dbReference type="Pfam" id="PF02909">
    <property type="entry name" value="TetR_C_1"/>
    <property type="match status" value="1"/>
</dbReference>
<evidence type="ECO:0000256" key="1">
    <source>
        <dbReference type="ARBA" id="ARBA00022491"/>
    </source>
</evidence>
<keyword evidence="1" id="KW-0678">Repressor</keyword>
<dbReference type="Pfam" id="PF00440">
    <property type="entry name" value="TetR_N"/>
    <property type="match status" value="1"/>
</dbReference>
<feature type="domain" description="HTH tetR-type" evidence="6">
    <location>
        <begin position="20"/>
        <end position="80"/>
    </location>
</feature>
<dbReference type="SUPFAM" id="SSF46689">
    <property type="entry name" value="Homeodomain-like"/>
    <property type="match status" value="1"/>
</dbReference>
<comment type="caution">
    <text evidence="7">The sequence shown here is derived from an EMBL/GenBank/DDBJ whole genome shotgun (WGS) entry which is preliminary data.</text>
</comment>
<dbReference type="InterPro" id="IPR001647">
    <property type="entry name" value="HTH_TetR"/>
</dbReference>
<evidence type="ECO:0000256" key="3">
    <source>
        <dbReference type="ARBA" id="ARBA00023125"/>
    </source>
</evidence>
<keyword evidence="2" id="KW-0805">Transcription regulation</keyword>
<feature type="DNA-binding region" description="H-T-H motif" evidence="5">
    <location>
        <begin position="43"/>
        <end position="62"/>
    </location>
</feature>
<organism evidence="7 8">
    <name type="scientific">Herbiconiux aconitum</name>
    <dbReference type="NCBI Taxonomy" id="2970913"/>
    <lineage>
        <taxon>Bacteria</taxon>
        <taxon>Bacillati</taxon>
        <taxon>Actinomycetota</taxon>
        <taxon>Actinomycetes</taxon>
        <taxon>Micrococcales</taxon>
        <taxon>Microbacteriaceae</taxon>
        <taxon>Herbiconiux</taxon>
    </lineage>
</organism>
<sequence length="252" mass="26578">MPALDAPDATPPLTRAVTDRLSRGKVVEAALAYADRHGSEALSMRKLGEQLGVDPMTVYRHVRDKDDLLAAISDMAVSRIAVVDARPGEGWAVTLRRQILAARQTTLQHPWLPRVLEARAEPTPAALDHLDRVLGILRAGGFSVDLSHHTLHVLGSRVLGFSQDLFDDSPGTRPTAAEAQAQAAAWATSHPHLAELALQATHEGALGGCDDDEEFAFSLDLILEGLERRRAQAAGAAGSGAAAAGAAEGTSS</sequence>
<evidence type="ECO:0000313" key="7">
    <source>
        <dbReference type="EMBL" id="MCS5717124.1"/>
    </source>
</evidence>
<protein>
    <submittedName>
        <fullName evidence="7">TetR/AcrR family transcriptional regulator</fullName>
    </submittedName>
</protein>
<dbReference type="InterPro" id="IPR004111">
    <property type="entry name" value="Repressor_TetR_C"/>
</dbReference>
<evidence type="ECO:0000256" key="4">
    <source>
        <dbReference type="ARBA" id="ARBA00023163"/>
    </source>
</evidence>
<dbReference type="Proteomes" id="UP001165584">
    <property type="component" value="Unassembled WGS sequence"/>
</dbReference>
<evidence type="ECO:0000256" key="5">
    <source>
        <dbReference type="PROSITE-ProRule" id="PRU00335"/>
    </source>
</evidence>
<dbReference type="PANTHER" id="PTHR30055">
    <property type="entry name" value="HTH-TYPE TRANSCRIPTIONAL REGULATOR RUTR"/>
    <property type="match status" value="1"/>
</dbReference>
<dbReference type="Gene3D" id="1.10.357.10">
    <property type="entry name" value="Tetracycline Repressor, domain 2"/>
    <property type="match status" value="1"/>
</dbReference>
<evidence type="ECO:0000259" key="6">
    <source>
        <dbReference type="PROSITE" id="PS50977"/>
    </source>
</evidence>
<keyword evidence="3 5" id="KW-0238">DNA-binding</keyword>
<evidence type="ECO:0000256" key="2">
    <source>
        <dbReference type="ARBA" id="ARBA00023015"/>
    </source>
</evidence>
<dbReference type="InterPro" id="IPR050109">
    <property type="entry name" value="HTH-type_TetR-like_transc_reg"/>
</dbReference>
<gene>
    <name evidence="7" type="ORF">N1027_03135</name>
</gene>
<dbReference type="PROSITE" id="PS50977">
    <property type="entry name" value="HTH_TETR_2"/>
    <property type="match status" value="1"/>
</dbReference>
<name>A0ABT2GQA8_9MICO</name>
<dbReference type="RefSeq" id="WP_259505093.1">
    <property type="nucleotide sequence ID" value="NZ_JANLCM010000001.1"/>
</dbReference>
<keyword evidence="4" id="KW-0804">Transcription</keyword>
<dbReference type="SUPFAM" id="SSF48498">
    <property type="entry name" value="Tetracyclin repressor-like, C-terminal domain"/>
    <property type="match status" value="1"/>
</dbReference>
<dbReference type="InterPro" id="IPR036271">
    <property type="entry name" value="Tet_transcr_reg_TetR-rel_C_sf"/>
</dbReference>
<keyword evidence="8" id="KW-1185">Reference proteome</keyword>
<dbReference type="PANTHER" id="PTHR30055:SF151">
    <property type="entry name" value="TRANSCRIPTIONAL REGULATORY PROTEIN"/>
    <property type="match status" value="1"/>
</dbReference>